<protein>
    <recommendedName>
        <fullName evidence="4">F-box domain-containing protein</fullName>
    </recommendedName>
</protein>
<dbReference type="InterPro" id="IPR036047">
    <property type="entry name" value="F-box-like_dom_sf"/>
</dbReference>
<feature type="compositionally biased region" description="Acidic residues" evidence="1">
    <location>
        <begin position="668"/>
        <end position="697"/>
    </location>
</feature>
<evidence type="ECO:0000256" key="1">
    <source>
        <dbReference type="SAM" id="MobiDB-lite"/>
    </source>
</evidence>
<feature type="region of interest" description="Disordered" evidence="1">
    <location>
        <begin position="268"/>
        <end position="287"/>
    </location>
</feature>
<dbReference type="Gene3D" id="3.80.10.10">
    <property type="entry name" value="Ribonuclease Inhibitor"/>
    <property type="match status" value="1"/>
</dbReference>
<dbReference type="SUPFAM" id="SSF81383">
    <property type="entry name" value="F-box domain"/>
    <property type="match status" value="1"/>
</dbReference>
<accession>A0ABR3K057</accession>
<dbReference type="InterPro" id="IPR032675">
    <property type="entry name" value="LRR_dom_sf"/>
</dbReference>
<dbReference type="SUPFAM" id="SSF52047">
    <property type="entry name" value="RNI-like"/>
    <property type="match status" value="1"/>
</dbReference>
<evidence type="ECO:0000313" key="3">
    <source>
        <dbReference type="Proteomes" id="UP001556367"/>
    </source>
</evidence>
<reference evidence="3" key="1">
    <citation type="submission" date="2024-06" db="EMBL/GenBank/DDBJ databases">
        <title>Multi-omics analyses provide insights into the biosynthesis of the anticancer antibiotic pleurotin in Hohenbuehelia grisea.</title>
        <authorList>
            <person name="Weaver J.A."/>
            <person name="Alberti F."/>
        </authorList>
    </citation>
    <scope>NUCLEOTIDE SEQUENCE [LARGE SCALE GENOMIC DNA]</scope>
    <source>
        <strain evidence="3">T-177</strain>
    </source>
</reference>
<evidence type="ECO:0008006" key="4">
    <source>
        <dbReference type="Google" id="ProtNLM"/>
    </source>
</evidence>
<comment type="caution">
    <text evidence="2">The sequence shown here is derived from an EMBL/GenBank/DDBJ whole genome shotgun (WGS) entry which is preliminary data.</text>
</comment>
<keyword evidence="3" id="KW-1185">Reference proteome</keyword>
<organism evidence="2 3">
    <name type="scientific">Hohenbuehelia grisea</name>
    <dbReference type="NCBI Taxonomy" id="104357"/>
    <lineage>
        <taxon>Eukaryota</taxon>
        <taxon>Fungi</taxon>
        <taxon>Dikarya</taxon>
        <taxon>Basidiomycota</taxon>
        <taxon>Agaricomycotina</taxon>
        <taxon>Agaricomycetes</taxon>
        <taxon>Agaricomycetidae</taxon>
        <taxon>Agaricales</taxon>
        <taxon>Pleurotineae</taxon>
        <taxon>Pleurotaceae</taxon>
        <taxon>Hohenbuehelia</taxon>
    </lineage>
</organism>
<sequence length="697" mass="77414">MPAITSHEKTLETDIKDRLAAIMSANKSISAEDAMKQVQQQLLQNNPFVPPTGTRCPINGLPTELLAHIFHVGTYELDEDEEDEFDEEDYEDETVDLRDGWETESEGASESELPGDVEIIDLPADDVAMETGSNHSGSNSSFISFEAERHLPFQVLVSHVCRRWREASVSTPTLWTRITFSEPPFEQSRVWIERSGTAPLDIEIDCTRRNFIPDGDDDLHVELGSATVQTHPTSNSGPHDLLVIDSDTGMEVDATVISSHGPIVVEAEEAEDSDTSSEGSDSTAPPFFTPEDITTILDLVCPHFERWKSFSVEVNEYENVHTILGRLSALPHAPLLEGFHLHHYELEDLESEATFIPPELRLPFFVPFCGQTPKLKNLALWGVHLAWADDLVDQALSPIPPIIFKSATQLTELELAYHVSDVRPSFDAFAAILNGAPRLESLGLVASGPSGSPSDWVSPENPVLPSIPLPTLRKLSLYYQWPEYAIGLLRVLDVPNLKCLRLDFDSEDYFEFVQELCGENKRYIGLMPPRRGQGSILDGLQELKIAELTCGRRVVETMLSHLGCLEIFDINCTGDAVEFFERLMKPVVLSTSSGPSSASSSTMYCPSLTTIRTYGVSGSKMREMVLARKAGGVPLKRVMISKADEVSPKEEEWLRENLELGLEYYSASEEDSDFDDELDDDLGIEVDMDGDSDEDSD</sequence>
<proteinExistence type="predicted"/>
<dbReference type="EMBL" id="JASNQZ010000001">
    <property type="protein sequence ID" value="KAL0961050.1"/>
    <property type="molecule type" value="Genomic_DNA"/>
</dbReference>
<feature type="region of interest" description="Disordered" evidence="1">
    <location>
        <begin position="666"/>
        <end position="697"/>
    </location>
</feature>
<gene>
    <name evidence="2" type="ORF">HGRIS_006039</name>
</gene>
<name>A0ABR3K057_9AGAR</name>
<evidence type="ECO:0000313" key="2">
    <source>
        <dbReference type="EMBL" id="KAL0961050.1"/>
    </source>
</evidence>
<dbReference type="Proteomes" id="UP001556367">
    <property type="component" value="Unassembled WGS sequence"/>
</dbReference>